<dbReference type="EMBL" id="UOEM01000106">
    <property type="protein sequence ID" value="VAW17648.1"/>
    <property type="molecule type" value="Genomic_DNA"/>
</dbReference>
<sequence>MSNRRQRQVFSIVSNRGADAQVDSGTDDIAERRHREIMSAIARMQGAAVPADGPTDEDAANVKKQLDDYRASMEQMLKLKSELDHIHGAIAETKKEIAGLHQSGVSGENMATVTDELDEVVNGTEQATEAILTAAEEIDRNAGDLSASLKQSQNRDQAQEIQERVIQIFEACNFQDITGQRINKVVNTLKYVEDRVTAMMSIWGGLDAFDNIKGEPLANPSGDHELLHGPGDIEEDPTRASQDDIDALFN</sequence>
<feature type="region of interest" description="Disordered" evidence="1">
    <location>
        <begin position="216"/>
        <end position="250"/>
    </location>
</feature>
<dbReference type="InterPro" id="IPR007439">
    <property type="entry name" value="Chemotax_Pase_CheZ"/>
</dbReference>
<gene>
    <name evidence="2" type="ORF">MNBD_ALPHA09-2070</name>
</gene>
<dbReference type="SUPFAM" id="SSF75708">
    <property type="entry name" value="Chemotaxis phosphatase CheZ"/>
    <property type="match status" value="1"/>
</dbReference>
<evidence type="ECO:0000313" key="2">
    <source>
        <dbReference type="EMBL" id="VAW17648.1"/>
    </source>
</evidence>
<reference evidence="2" key="1">
    <citation type="submission" date="2018-06" db="EMBL/GenBank/DDBJ databases">
        <authorList>
            <person name="Zhirakovskaya E."/>
        </authorList>
    </citation>
    <scope>NUCLEOTIDE SEQUENCE</scope>
</reference>
<organism evidence="2">
    <name type="scientific">hydrothermal vent metagenome</name>
    <dbReference type="NCBI Taxonomy" id="652676"/>
    <lineage>
        <taxon>unclassified sequences</taxon>
        <taxon>metagenomes</taxon>
        <taxon>ecological metagenomes</taxon>
    </lineage>
</organism>
<name>A0A3B0TI81_9ZZZZ</name>
<dbReference type="Gene3D" id="1.10.287.500">
    <property type="entry name" value="Helix hairpin bin"/>
    <property type="match status" value="1"/>
</dbReference>
<dbReference type="GO" id="GO:0009288">
    <property type="term" value="C:bacterial-type flagellum"/>
    <property type="evidence" value="ECO:0007669"/>
    <property type="project" value="InterPro"/>
</dbReference>
<dbReference type="GO" id="GO:0050920">
    <property type="term" value="P:regulation of chemotaxis"/>
    <property type="evidence" value="ECO:0007669"/>
    <property type="project" value="InterPro"/>
</dbReference>
<accession>A0A3B0TI81</accession>
<protein>
    <recommendedName>
        <fullName evidence="3">Chemotaxis response - phosphatase CheZ</fullName>
    </recommendedName>
</protein>
<evidence type="ECO:0008006" key="3">
    <source>
        <dbReference type="Google" id="ProtNLM"/>
    </source>
</evidence>
<dbReference type="GO" id="GO:0003824">
    <property type="term" value="F:catalytic activity"/>
    <property type="evidence" value="ECO:0007669"/>
    <property type="project" value="InterPro"/>
</dbReference>
<dbReference type="Pfam" id="PF04344">
    <property type="entry name" value="CheZ"/>
    <property type="match status" value="1"/>
</dbReference>
<dbReference type="AlphaFoldDB" id="A0A3B0TI81"/>
<evidence type="ECO:0000256" key="1">
    <source>
        <dbReference type="SAM" id="MobiDB-lite"/>
    </source>
</evidence>
<proteinExistence type="predicted"/>